<comment type="caution">
    <text evidence="11">The sequence shown here is derived from an EMBL/GenBank/DDBJ whole genome shotgun (WGS) entry which is preliminary data.</text>
</comment>
<dbReference type="Proteomes" id="UP001205906">
    <property type="component" value="Unassembled WGS sequence"/>
</dbReference>
<dbReference type="SUPFAM" id="SSF90123">
    <property type="entry name" value="ABC transporter transmembrane region"/>
    <property type="match status" value="1"/>
</dbReference>
<evidence type="ECO:0000256" key="4">
    <source>
        <dbReference type="ARBA" id="ARBA00022741"/>
    </source>
</evidence>
<accession>A0ABT1C2T3</accession>
<evidence type="ECO:0000256" key="7">
    <source>
        <dbReference type="ARBA" id="ARBA00023136"/>
    </source>
</evidence>
<dbReference type="InterPro" id="IPR027417">
    <property type="entry name" value="P-loop_NTPase"/>
</dbReference>
<feature type="transmembrane region" description="Helical" evidence="8">
    <location>
        <begin position="135"/>
        <end position="152"/>
    </location>
</feature>
<dbReference type="EMBL" id="JAMXQS010000002">
    <property type="protein sequence ID" value="MCO6049124.1"/>
    <property type="molecule type" value="Genomic_DNA"/>
</dbReference>
<dbReference type="InterPro" id="IPR003593">
    <property type="entry name" value="AAA+_ATPase"/>
</dbReference>
<dbReference type="PROSITE" id="PS00211">
    <property type="entry name" value="ABC_TRANSPORTER_1"/>
    <property type="match status" value="1"/>
</dbReference>
<evidence type="ECO:0000256" key="1">
    <source>
        <dbReference type="ARBA" id="ARBA00004651"/>
    </source>
</evidence>
<sequence length="578" mass="62080">MKEAASAELRDALKRCKTGFFGVGLFSAMLNLLALTGSLYMLQVYDRVIPSHSVPTLVGLTLVMLLLFTAYGLLDFVRLRLMVRIANRLDRLLHKRIFAISLALPLRAGPEGASVQPIRDLDTIKGFLSSTGPTAFFDLPWIPFYIALIYLLHPDLGLLATGGAILIVTLTVLAERLGRASAKRAIESGNRRRGIAEAGRRNAEVIHALGLGDRLTRRWETMSADHLRNQQKLSDVVGSMGSLSRSLRMMLQSLMLGLGAYLVINGEASSGVIIASSIMLGRALAPVDIAIANWKGIVAARQSWTKLNRLLNRFTATHQTMVLPRPEECLTVESLAVGPPGEAQPLIANVGFRVEAGTRLGIIGPSGSGKSTLVRALVGAWLPMRGTVRLDGASLDQWDAAALGRHVGYLPQDIELFDGTIAENIARFDEDPDPAAILAASQAAGVHKMILRLPQGFQTRVGDAGKALSAGQRQLVGLARALYGNPFLVVLDEPNSNLDADGDAALSFAIDSVRERGGIVIVVAHRPAALANVDQLLIMAGGALQAFGSRDEVLARLRRPAPTEPRPFGLVRSGDKRP</sequence>
<dbReference type="PANTHER" id="PTHR24221">
    <property type="entry name" value="ATP-BINDING CASSETTE SUB-FAMILY B"/>
    <property type="match status" value="1"/>
</dbReference>
<evidence type="ECO:0000313" key="12">
    <source>
        <dbReference type="Proteomes" id="UP001205906"/>
    </source>
</evidence>
<dbReference type="PROSITE" id="PS50893">
    <property type="entry name" value="ABC_TRANSPORTER_2"/>
    <property type="match status" value="1"/>
</dbReference>
<evidence type="ECO:0000259" key="9">
    <source>
        <dbReference type="PROSITE" id="PS50893"/>
    </source>
</evidence>
<feature type="transmembrane region" description="Helical" evidence="8">
    <location>
        <begin position="20"/>
        <end position="42"/>
    </location>
</feature>
<dbReference type="InterPro" id="IPR011527">
    <property type="entry name" value="ABC1_TM_dom"/>
</dbReference>
<evidence type="ECO:0000256" key="2">
    <source>
        <dbReference type="ARBA" id="ARBA00005417"/>
    </source>
</evidence>
<dbReference type="CDD" id="cd18586">
    <property type="entry name" value="ABC_6TM_PrtD_like"/>
    <property type="match status" value="1"/>
</dbReference>
<comment type="subcellular location">
    <subcellularLocation>
        <location evidence="1">Cell membrane</location>
        <topology evidence="1">Multi-pass membrane protein</topology>
    </subcellularLocation>
</comment>
<feature type="transmembrane region" description="Helical" evidence="8">
    <location>
        <begin position="158"/>
        <end position="174"/>
    </location>
</feature>
<organism evidence="11 12">
    <name type="scientific">Mesorhizobium liriopis</name>
    <dbReference type="NCBI Taxonomy" id="2953882"/>
    <lineage>
        <taxon>Bacteria</taxon>
        <taxon>Pseudomonadati</taxon>
        <taxon>Pseudomonadota</taxon>
        <taxon>Alphaproteobacteria</taxon>
        <taxon>Hyphomicrobiales</taxon>
        <taxon>Phyllobacteriaceae</taxon>
        <taxon>Mesorhizobium</taxon>
    </lineage>
</organism>
<feature type="domain" description="ABC transporter" evidence="9">
    <location>
        <begin position="330"/>
        <end position="566"/>
    </location>
</feature>
<evidence type="ECO:0000256" key="8">
    <source>
        <dbReference type="SAM" id="Phobius"/>
    </source>
</evidence>
<gene>
    <name evidence="11" type="ORF">NGM99_04895</name>
</gene>
<dbReference type="PROSITE" id="PS50929">
    <property type="entry name" value="ABC_TM1F"/>
    <property type="match status" value="1"/>
</dbReference>
<dbReference type="PANTHER" id="PTHR24221:SF248">
    <property type="entry name" value="ABC TRANSPORTER TRANSMEMBRANE REGION"/>
    <property type="match status" value="1"/>
</dbReference>
<dbReference type="InterPro" id="IPR047957">
    <property type="entry name" value="ABC_AprD-like_6TM"/>
</dbReference>
<dbReference type="Pfam" id="PF00005">
    <property type="entry name" value="ABC_tran"/>
    <property type="match status" value="1"/>
</dbReference>
<keyword evidence="4" id="KW-0547">Nucleotide-binding</keyword>
<keyword evidence="6 8" id="KW-1133">Transmembrane helix</keyword>
<feature type="transmembrane region" description="Helical" evidence="8">
    <location>
        <begin position="54"/>
        <end position="74"/>
    </location>
</feature>
<evidence type="ECO:0000256" key="6">
    <source>
        <dbReference type="ARBA" id="ARBA00022989"/>
    </source>
</evidence>
<proteinExistence type="inferred from homology"/>
<dbReference type="InterPro" id="IPR017871">
    <property type="entry name" value="ABC_transporter-like_CS"/>
</dbReference>
<reference evidence="11 12" key="1">
    <citation type="submission" date="2022-06" db="EMBL/GenBank/DDBJ databases">
        <title>Mesorhizobium sp. strain RP14 Genome sequencing and assembly.</title>
        <authorList>
            <person name="Kim I."/>
        </authorList>
    </citation>
    <scope>NUCLEOTIDE SEQUENCE [LARGE SCALE GENOMIC DNA]</scope>
    <source>
        <strain evidence="12">RP14(2022)</strain>
    </source>
</reference>
<feature type="transmembrane region" description="Helical" evidence="8">
    <location>
        <begin position="254"/>
        <end position="280"/>
    </location>
</feature>
<dbReference type="InterPro" id="IPR039421">
    <property type="entry name" value="Type_1_exporter"/>
</dbReference>
<evidence type="ECO:0000256" key="3">
    <source>
        <dbReference type="ARBA" id="ARBA00022692"/>
    </source>
</evidence>
<evidence type="ECO:0000313" key="11">
    <source>
        <dbReference type="EMBL" id="MCO6049124.1"/>
    </source>
</evidence>
<evidence type="ECO:0000256" key="5">
    <source>
        <dbReference type="ARBA" id="ARBA00022840"/>
    </source>
</evidence>
<comment type="similarity">
    <text evidence="2">Belongs to the ABC transporter superfamily.</text>
</comment>
<keyword evidence="7 8" id="KW-0472">Membrane</keyword>
<dbReference type="InterPro" id="IPR036640">
    <property type="entry name" value="ABC1_TM_sf"/>
</dbReference>
<dbReference type="Gene3D" id="1.20.1560.10">
    <property type="entry name" value="ABC transporter type 1, transmembrane domain"/>
    <property type="match status" value="1"/>
</dbReference>
<dbReference type="RefSeq" id="WP_252816550.1">
    <property type="nucleotide sequence ID" value="NZ_JAMXQS010000002.1"/>
</dbReference>
<name>A0ABT1C2T3_9HYPH</name>
<dbReference type="SUPFAM" id="SSF52540">
    <property type="entry name" value="P-loop containing nucleoside triphosphate hydrolases"/>
    <property type="match status" value="1"/>
</dbReference>
<feature type="domain" description="ABC transmembrane type-1" evidence="10">
    <location>
        <begin position="21"/>
        <end position="299"/>
    </location>
</feature>
<dbReference type="Pfam" id="PF00664">
    <property type="entry name" value="ABC_membrane"/>
    <property type="match status" value="1"/>
</dbReference>
<keyword evidence="3 8" id="KW-0812">Transmembrane</keyword>
<keyword evidence="5" id="KW-0067">ATP-binding</keyword>
<dbReference type="InterPro" id="IPR010128">
    <property type="entry name" value="ATPase_T1SS_PrtD-like"/>
</dbReference>
<keyword evidence="12" id="KW-1185">Reference proteome</keyword>
<dbReference type="Gene3D" id="3.40.50.300">
    <property type="entry name" value="P-loop containing nucleotide triphosphate hydrolases"/>
    <property type="match status" value="1"/>
</dbReference>
<protein>
    <submittedName>
        <fullName evidence="11">Type I secretion system permease/ATPase</fullName>
    </submittedName>
</protein>
<evidence type="ECO:0000259" key="10">
    <source>
        <dbReference type="PROSITE" id="PS50929"/>
    </source>
</evidence>
<dbReference type="SMART" id="SM00382">
    <property type="entry name" value="AAA"/>
    <property type="match status" value="1"/>
</dbReference>
<dbReference type="InterPro" id="IPR003439">
    <property type="entry name" value="ABC_transporter-like_ATP-bd"/>
</dbReference>
<dbReference type="NCBIfam" id="TIGR01842">
    <property type="entry name" value="type_I_sec_PrtD"/>
    <property type="match status" value="1"/>
</dbReference>